<keyword evidence="2" id="KW-1185">Reference proteome</keyword>
<dbReference type="EMBL" id="JBHTLP010000014">
    <property type="protein sequence ID" value="MFD1143559.1"/>
    <property type="molecule type" value="Genomic_DNA"/>
</dbReference>
<reference evidence="2" key="1">
    <citation type="journal article" date="2019" name="Int. J. Syst. Evol. Microbiol.">
        <title>The Global Catalogue of Microorganisms (GCM) 10K type strain sequencing project: providing services to taxonomists for standard genome sequencing and annotation.</title>
        <authorList>
            <consortium name="The Broad Institute Genomics Platform"/>
            <consortium name="The Broad Institute Genome Sequencing Center for Infectious Disease"/>
            <person name="Wu L."/>
            <person name="Ma J."/>
        </authorList>
    </citation>
    <scope>NUCLEOTIDE SEQUENCE [LARGE SCALE GENOMIC DNA]</scope>
    <source>
        <strain evidence="2">CCUG 55608</strain>
    </source>
</reference>
<dbReference type="Proteomes" id="UP001597116">
    <property type="component" value="Unassembled WGS sequence"/>
</dbReference>
<dbReference type="RefSeq" id="WP_379884433.1">
    <property type="nucleotide sequence ID" value="NZ_JBHTLP010000014.1"/>
</dbReference>
<proteinExistence type="predicted"/>
<sequence length="193" mass="22326">MNRQIDSEFPHNRYWSPYHQPESKYLINARVIQHQLNSLLKQLGLLSEADSATYVRLQAHFQTHLSELKLKPLDFSQKAVFQSEQMRLLELEDRIREARVESRRRVHEEGKAGPLPFLSTGLRVSISPYALLFSRPDCRSSVKYIILAEQTVTILKDKGAFCLVQCAHFKGYLNKKMIAGFPGFSRNNFALPY</sequence>
<comment type="caution">
    <text evidence="1">The sequence shown here is derived from an EMBL/GenBank/DDBJ whole genome shotgun (WGS) entry which is preliminary data.</text>
</comment>
<accession>A0ABW3QA24</accession>
<protein>
    <submittedName>
        <fullName evidence="1">Uncharacterized protein</fullName>
    </submittedName>
</protein>
<gene>
    <name evidence="1" type="ORF">ACFQ4C_20700</name>
</gene>
<evidence type="ECO:0000313" key="1">
    <source>
        <dbReference type="EMBL" id="MFD1143559.1"/>
    </source>
</evidence>
<name>A0ABW3QA24_9BACT</name>
<organism evidence="1 2">
    <name type="scientific">Larkinella insperata</name>
    <dbReference type="NCBI Taxonomy" id="332158"/>
    <lineage>
        <taxon>Bacteria</taxon>
        <taxon>Pseudomonadati</taxon>
        <taxon>Bacteroidota</taxon>
        <taxon>Cytophagia</taxon>
        <taxon>Cytophagales</taxon>
        <taxon>Spirosomataceae</taxon>
        <taxon>Larkinella</taxon>
    </lineage>
</organism>
<evidence type="ECO:0000313" key="2">
    <source>
        <dbReference type="Proteomes" id="UP001597116"/>
    </source>
</evidence>